<evidence type="ECO:0000256" key="11">
    <source>
        <dbReference type="ARBA" id="ARBA00047944"/>
    </source>
</evidence>
<keyword evidence="7 12" id="KW-0489">Methyltransferase</keyword>
<accession>A0A318MW63</accession>
<organism evidence="15 16">
    <name type="scientific">Commensalibacter melissae</name>
    <dbReference type="NCBI Taxonomy" id="2070537"/>
    <lineage>
        <taxon>Bacteria</taxon>
        <taxon>Pseudomonadati</taxon>
        <taxon>Pseudomonadota</taxon>
        <taxon>Alphaproteobacteria</taxon>
        <taxon>Acetobacterales</taxon>
        <taxon>Acetobacteraceae</taxon>
    </lineage>
</organism>
<dbReference type="InterPro" id="IPR015947">
    <property type="entry name" value="PUA-like_sf"/>
</dbReference>
<evidence type="ECO:0000256" key="5">
    <source>
        <dbReference type="ARBA" id="ARBA00022490"/>
    </source>
</evidence>
<dbReference type="AlphaFoldDB" id="A0A318MW63"/>
<keyword evidence="5 12" id="KW-0963">Cytoplasm</keyword>
<feature type="domain" description="Ribosomal RNA small subunit methyltransferase E PUA-like" evidence="14">
    <location>
        <begin position="29"/>
        <end position="69"/>
    </location>
</feature>
<dbReference type="SUPFAM" id="SSF88697">
    <property type="entry name" value="PUA domain-like"/>
    <property type="match status" value="1"/>
</dbReference>
<keyword evidence="6 12" id="KW-0698">rRNA processing</keyword>
<dbReference type="InterPro" id="IPR046887">
    <property type="entry name" value="RsmE_PUA-like"/>
</dbReference>
<reference evidence="15 16" key="1">
    <citation type="submission" date="2018-05" db="EMBL/GenBank/DDBJ databases">
        <title>Reference genomes for bee gut microbiota database.</title>
        <authorList>
            <person name="Ellegaard K.M."/>
        </authorList>
    </citation>
    <scope>NUCLEOTIDE SEQUENCE [LARGE SCALE GENOMIC DNA]</scope>
    <source>
        <strain evidence="15 16">ESL0284</strain>
    </source>
</reference>
<dbReference type="EMBL" id="QGLT01000003">
    <property type="protein sequence ID" value="PXZ00306.1"/>
    <property type="molecule type" value="Genomic_DNA"/>
</dbReference>
<dbReference type="GO" id="GO:0070475">
    <property type="term" value="P:rRNA base methylation"/>
    <property type="evidence" value="ECO:0007669"/>
    <property type="project" value="TreeGrafter"/>
</dbReference>
<dbReference type="Proteomes" id="UP000247565">
    <property type="component" value="Unassembled WGS sequence"/>
</dbReference>
<dbReference type="NCBIfam" id="TIGR00046">
    <property type="entry name" value="RsmE family RNA methyltransferase"/>
    <property type="match status" value="1"/>
</dbReference>
<dbReference type="SUPFAM" id="SSF75217">
    <property type="entry name" value="alpha/beta knot"/>
    <property type="match status" value="1"/>
</dbReference>
<comment type="similarity">
    <text evidence="2 12">Belongs to the RNA methyltransferase RsmE family.</text>
</comment>
<keyword evidence="8 12" id="KW-0808">Transferase</keyword>
<dbReference type="PANTHER" id="PTHR30027:SF3">
    <property type="entry name" value="16S RRNA (URACIL(1498)-N(3))-METHYLTRANSFERASE"/>
    <property type="match status" value="1"/>
</dbReference>
<evidence type="ECO:0000256" key="7">
    <source>
        <dbReference type="ARBA" id="ARBA00022603"/>
    </source>
</evidence>
<comment type="subcellular location">
    <subcellularLocation>
        <location evidence="1 12">Cytoplasm</location>
    </subcellularLocation>
</comment>
<evidence type="ECO:0000256" key="2">
    <source>
        <dbReference type="ARBA" id="ARBA00005528"/>
    </source>
</evidence>
<dbReference type="Gene3D" id="3.40.1280.10">
    <property type="match status" value="1"/>
</dbReference>
<evidence type="ECO:0000259" key="13">
    <source>
        <dbReference type="Pfam" id="PF04452"/>
    </source>
</evidence>
<evidence type="ECO:0000256" key="4">
    <source>
        <dbReference type="ARBA" id="ARBA00013673"/>
    </source>
</evidence>
<keyword evidence="16" id="KW-1185">Reference proteome</keyword>
<keyword evidence="9 12" id="KW-0949">S-adenosyl-L-methionine</keyword>
<evidence type="ECO:0000256" key="9">
    <source>
        <dbReference type="ARBA" id="ARBA00022691"/>
    </source>
</evidence>
<dbReference type="RefSeq" id="WP_110439229.1">
    <property type="nucleotide sequence ID" value="NZ_CP046393.1"/>
</dbReference>
<dbReference type="Gene3D" id="2.40.240.20">
    <property type="entry name" value="Hypothetical PUA domain-like, domain 1"/>
    <property type="match status" value="1"/>
</dbReference>
<dbReference type="InterPro" id="IPR006700">
    <property type="entry name" value="RsmE"/>
</dbReference>
<evidence type="ECO:0000256" key="1">
    <source>
        <dbReference type="ARBA" id="ARBA00004496"/>
    </source>
</evidence>
<dbReference type="GO" id="GO:0005737">
    <property type="term" value="C:cytoplasm"/>
    <property type="evidence" value="ECO:0007669"/>
    <property type="project" value="UniProtKB-SubCell"/>
</dbReference>
<evidence type="ECO:0000256" key="12">
    <source>
        <dbReference type="PIRNR" id="PIRNR015601"/>
    </source>
</evidence>
<name>A0A318MW63_9PROT</name>
<evidence type="ECO:0000313" key="16">
    <source>
        <dbReference type="Proteomes" id="UP000247565"/>
    </source>
</evidence>
<sequence length="244" mass="27235">MSFVPRIYIDLDQSITLVANEPCYLSATIAHYLGNVLRLKKGGRVILFNNRDGEWIGEIEHISKNKGVVHLLEQVRLPILAHGPTLLFAPLKRDATDLAVRMATELGVRIIQPVQTLRTNSQRIKDKRLLAIAKEAAEQSNRLTIPEIRSLCSLFEICDVWPQDKPLLIALERGNERKIDATFQPLYNGNEGLLIGPEGGFDECEIEKLLSYKFILPISLGNLVLKAETAIAAGLAKLFPYVKA</sequence>
<feature type="domain" description="Ribosomal RNA small subunit methyltransferase E methyltransferase" evidence="13">
    <location>
        <begin position="85"/>
        <end position="236"/>
    </location>
</feature>
<evidence type="ECO:0000259" key="14">
    <source>
        <dbReference type="Pfam" id="PF20260"/>
    </source>
</evidence>
<dbReference type="GO" id="GO:0070042">
    <property type="term" value="F:rRNA (uridine-N3-)-methyltransferase activity"/>
    <property type="evidence" value="ECO:0007669"/>
    <property type="project" value="TreeGrafter"/>
</dbReference>
<dbReference type="OrthoDB" id="9815641at2"/>
<comment type="catalytic activity">
    <reaction evidence="11 12">
        <text>uridine(1498) in 16S rRNA + S-adenosyl-L-methionine = N(3)-methyluridine(1498) in 16S rRNA + S-adenosyl-L-homocysteine + H(+)</text>
        <dbReference type="Rhea" id="RHEA:42920"/>
        <dbReference type="Rhea" id="RHEA-COMP:10283"/>
        <dbReference type="Rhea" id="RHEA-COMP:10284"/>
        <dbReference type="ChEBI" id="CHEBI:15378"/>
        <dbReference type="ChEBI" id="CHEBI:57856"/>
        <dbReference type="ChEBI" id="CHEBI:59789"/>
        <dbReference type="ChEBI" id="CHEBI:65315"/>
        <dbReference type="ChEBI" id="CHEBI:74502"/>
        <dbReference type="EC" id="2.1.1.193"/>
    </reaction>
</comment>
<proteinExistence type="inferred from homology"/>
<evidence type="ECO:0000256" key="6">
    <source>
        <dbReference type="ARBA" id="ARBA00022552"/>
    </source>
</evidence>
<comment type="function">
    <text evidence="10 12">Specifically methylates the N3 position of the uracil ring of uridine 1498 (m3U1498) in 16S rRNA. Acts on the fully assembled 30S ribosomal subunit.</text>
</comment>
<evidence type="ECO:0000256" key="8">
    <source>
        <dbReference type="ARBA" id="ARBA00022679"/>
    </source>
</evidence>
<dbReference type="InterPro" id="IPR029028">
    <property type="entry name" value="Alpha/beta_knot_MTases"/>
</dbReference>
<gene>
    <name evidence="15" type="ORF">DK869_06665</name>
</gene>
<comment type="caution">
    <text evidence="15">The sequence shown here is derived from an EMBL/GenBank/DDBJ whole genome shotgun (WGS) entry which is preliminary data.</text>
</comment>
<dbReference type="Pfam" id="PF04452">
    <property type="entry name" value="Methyltrans_RNA"/>
    <property type="match status" value="1"/>
</dbReference>
<dbReference type="InterPro" id="IPR046886">
    <property type="entry name" value="RsmE_MTase_dom"/>
</dbReference>
<dbReference type="CDD" id="cd18084">
    <property type="entry name" value="RsmE-like"/>
    <property type="match status" value="1"/>
</dbReference>
<dbReference type="EC" id="2.1.1.193" evidence="3 12"/>
<evidence type="ECO:0000256" key="3">
    <source>
        <dbReference type="ARBA" id="ARBA00012328"/>
    </source>
</evidence>
<protein>
    <recommendedName>
        <fullName evidence="4 12">Ribosomal RNA small subunit methyltransferase E</fullName>
        <ecNumber evidence="3 12">2.1.1.193</ecNumber>
    </recommendedName>
</protein>
<dbReference type="Pfam" id="PF20260">
    <property type="entry name" value="PUA_4"/>
    <property type="match status" value="1"/>
</dbReference>
<dbReference type="InterPro" id="IPR029026">
    <property type="entry name" value="tRNA_m1G_MTases_N"/>
</dbReference>
<evidence type="ECO:0000256" key="10">
    <source>
        <dbReference type="ARBA" id="ARBA00025699"/>
    </source>
</evidence>
<dbReference type="PIRSF" id="PIRSF015601">
    <property type="entry name" value="MTase_slr0722"/>
    <property type="match status" value="1"/>
</dbReference>
<evidence type="ECO:0000313" key="15">
    <source>
        <dbReference type="EMBL" id="PXZ00306.1"/>
    </source>
</evidence>
<dbReference type="PANTHER" id="PTHR30027">
    <property type="entry name" value="RIBOSOMAL RNA SMALL SUBUNIT METHYLTRANSFERASE E"/>
    <property type="match status" value="1"/>
</dbReference>